<dbReference type="Gene3D" id="3.30.565.60">
    <property type="match status" value="1"/>
</dbReference>
<gene>
    <name evidence="1" type="ORF">CferDRAFT_0100</name>
</gene>
<dbReference type="Proteomes" id="UP000004162">
    <property type="component" value="Unassembled WGS sequence"/>
</dbReference>
<dbReference type="OrthoDB" id="9807907at2"/>
<proteinExistence type="predicted"/>
<dbReference type="RefSeq" id="WP_006367286.1">
    <property type="nucleotide sequence ID" value="NZ_AASE01000032.1"/>
</dbReference>
<organism evidence="1 2">
    <name type="scientific">Chlorobium ferrooxidans DSM 13031</name>
    <dbReference type="NCBI Taxonomy" id="377431"/>
    <lineage>
        <taxon>Bacteria</taxon>
        <taxon>Pseudomonadati</taxon>
        <taxon>Chlorobiota</taxon>
        <taxon>Chlorobiia</taxon>
        <taxon>Chlorobiales</taxon>
        <taxon>Chlorobiaceae</taxon>
        <taxon>Chlorobium/Pelodictyon group</taxon>
        <taxon>Chlorobium</taxon>
    </lineage>
</organism>
<dbReference type="EMBL" id="AASE01000032">
    <property type="protein sequence ID" value="EAT58095.1"/>
    <property type="molecule type" value="Genomic_DNA"/>
</dbReference>
<name>Q0YP91_9CHLB</name>
<protein>
    <submittedName>
        <fullName evidence="1">Uncharacterized protein</fullName>
    </submittedName>
</protein>
<evidence type="ECO:0000313" key="1">
    <source>
        <dbReference type="EMBL" id="EAT58095.1"/>
    </source>
</evidence>
<comment type="caution">
    <text evidence="1">The sequence shown here is derived from an EMBL/GenBank/DDBJ whole genome shotgun (WGS) entry which is preliminary data.</text>
</comment>
<reference evidence="1 2" key="2">
    <citation type="submission" date="2006-07" db="EMBL/GenBank/DDBJ databases">
        <title>Sequencing of the draft genome and assembly of Chlorobium ferroxidans DSM 13031.</title>
        <authorList>
            <consortium name="US DOE Joint Genome Institute (JGI-PGF)"/>
            <person name="Copeland A."/>
            <person name="Lucas S."/>
            <person name="Lapidus A."/>
            <person name="Barry K."/>
            <person name="Glavina del Rio T."/>
            <person name="Dalin E."/>
            <person name="Tice H."/>
            <person name="Bruce D."/>
            <person name="Pitluck S."/>
            <person name="Richardson P."/>
        </authorList>
    </citation>
    <scope>NUCLEOTIDE SEQUENCE [LARGE SCALE GENOMIC DNA]</scope>
    <source>
        <strain evidence="1 2">DSM 13031</strain>
    </source>
</reference>
<sequence>MLQESPELILADAFKAIKNSIMQVNQHIEWKESWRDEYLKWIFVANTLFLAGMIEAWGRGIERIMQECAAAGVPAPELRYEQTGLWTVFHFLAEHVLGGDCQHNARRNAGTKAGRNVGMHFWTAWGQYPGMTLSEVAQSWPVGGIAMSIIGNAERETQSQITSCDGERLNEYILT</sequence>
<dbReference type="AlphaFoldDB" id="Q0YP91"/>
<accession>Q0YP91</accession>
<dbReference type="InterPro" id="IPR038475">
    <property type="entry name" value="RecG_C_sf"/>
</dbReference>
<keyword evidence="2" id="KW-1185">Reference proteome</keyword>
<reference evidence="1 2" key="1">
    <citation type="submission" date="2006-07" db="EMBL/GenBank/DDBJ databases">
        <title>Annotation of the draft genome assembly of Chlorobium ferroxidans DSM 13031.</title>
        <authorList>
            <consortium name="US DOE Joint Genome Institute (JGI-ORNL)"/>
            <person name="Larimer F."/>
            <person name="Land M."/>
            <person name="Hauser L."/>
        </authorList>
    </citation>
    <scope>NUCLEOTIDE SEQUENCE [LARGE SCALE GENOMIC DNA]</scope>
    <source>
        <strain evidence="1 2">DSM 13031</strain>
    </source>
</reference>
<evidence type="ECO:0000313" key="2">
    <source>
        <dbReference type="Proteomes" id="UP000004162"/>
    </source>
</evidence>